<dbReference type="Pfam" id="PF08028">
    <property type="entry name" value="Acyl-CoA_dh_2"/>
    <property type="match status" value="1"/>
</dbReference>
<dbReference type="Gene3D" id="1.10.540.10">
    <property type="entry name" value="Acyl-CoA dehydrogenase/oxidase, N-terminal domain"/>
    <property type="match status" value="1"/>
</dbReference>
<dbReference type="PIRSF" id="PIRSF016578">
    <property type="entry name" value="HsaA"/>
    <property type="match status" value="1"/>
</dbReference>
<dbReference type="Gene3D" id="1.20.140.10">
    <property type="entry name" value="Butyryl-CoA Dehydrogenase, subunit A, domain 3"/>
    <property type="match status" value="1"/>
</dbReference>
<keyword evidence="5" id="KW-1185">Reference proteome</keyword>
<dbReference type="GO" id="GO:0050660">
    <property type="term" value="F:flavin adenine dinucleotide binding"/>
    <property type="evidence" value="ECO:0007669"/>
    <property type="project" value="InterPro"/>
</dbReference>
<feature type="domain" description="Acyl-CoA dehydrogenase/oxidase N-terminal" evidence="2">
    <location>
        <begin position="21"/>
        <end position="91"/>
    </location>
</feature>
<dbReference type="InterPro" id="IPR046373">
    <property type="entry name" value="Acyl-CoA_Oxase/DH_mid-dom_sf"/>
</dbReference>
<dbReference type="Gene3D" id="2.40.110.10">
    <property type="entry name" value="Butyryl-CoA Dehydrogenase, subunit A, domain 2"/>
    <property type="match status" value="1"/>
</dbReference>
<accession>A0A4R4VBT8</accession>
<dbReference type="OrthoDB" id="3402961at2"/>
<dbReference type="RefSeq" id="WP_132679508.1">
    <property type="nucleotide sequence ID" value="NZ_SMKS01000087.1"/>
</dbReference>
<organism evidence="4 5">
    <name type="scientific">Saccharopolyspora terrae</name>
    <dbReference type="NCBI Taxonomy" id="2530384"/>
    <lineage>
        <taxon>Bacteria</taxon>
        <taxon>Bacillati</taxon>
        <taxon>Actinomycetota</taxon>
        <taxon>Actinomycetes</taxon>
        <taxon>Pseudonocardiales</taxon>
        <taxon>Pseudonocardiaceae</taxon>
        <taxon>Saccharopolyspora</taxon>
    </lineage>
</organism>
<evidence type="ECO:0000313" key="5">
    <source>
        <dbReference type="Proteomes" id="UP000295674"/>
    </source>
</evidence>
<dbReference type="InterPro" id="IPR037069">
    <property type="entry name" value="AcylCoA_DH/ox_N_sf"/>
</dbReference>
<sequence>MNVPNTADEILAAACNLAPTLAKRSDDIERARRLPADVVEMLRRTGVFRMCWPAEHGGPDLTIAQQVEVLEALAYADASAAWCSMINSDCGVFARFLPESALKSLFPTLDTTIAGMVSPMGRAKRVSGGYRLSGRWSLASGITHADRVFAGAHIVTDGEADTDAAGNPSYRLLILDSADVTLHDTWHSTGLVGTGSIDFEVVDVFVQDDHVVNLSTPRLSGPLATPEAFIRNMPGVPLGVARAALNYARDTVRSKNKANDYRIQKTIGECERDCIAMRHAVYSSLEHHWRRVQGGNLNVLSPDERIEIMLVCQHTMRASRRIVRRLYDLFGSTSVYTASPLGRWSRDLDTICQHVLSQDVITQSAGAYLLGGTPSFPLALGIVS</sequence>
<feature type="domain" description="Acyl-CoA dehydrogenase C-terminal" evidence="3">
    <location>
        <begin position="237"/>
        <end position="356"/>
    </location>
</feature>
<comment type="caution">
    <text evidence="4">The sequence shown here is derived from an EMBL/GenBank/DDBJ whole genome shotgun (WGS) entry which is preliminary data.</text>
</comment>
<dbReference type="InterPro" id="IPR036250">
    <property type="entry name" value="AcylCo_DH-like_C"/>
</dbReference>
<dbReference type="AlphaFoldDB" id="A0A4R4VBT8"/>
<dbReference type="InterPro" id="IPR013786">
    <property type="entry name" value="AcylCoA_DH/ox_N"/>
</dbReference>
<evidence type="ECO:0000259" key="2">
    <source>
        <dbReference type="Pfam" id="PF02771"/>
    </source>
</evidence>
<dbReference type="InterPro" id="IPR013107">
    <property type="entry name" value="Acyl-CoA_DH_C"/>
</dbReference>
<protein>
    <submittedName>
        <fullName evidence="4">Acyl-CoA dehydrogenase</fullName>
    </submittedName>
</protein>
<evidence type="ECO:0000313" key="4">
    <source>
        <dbReference type="EMBL" id="TDC99942.1"/>
    </source>
</evidence>
<dbReference type="EMBL" id="SMKS01000087">
    <property type="protein sequence ID" value="TDC99942.1"/>
    <property type="molecule type" value="Genomic_DNA"/>
</dbReference>
<dbReference type="Proteomes" id="UP000295674">
    <property type="component" value="Unassembled WGS sequence"/>
</dbReference>
<evidence type="ECO:0000259" key="3">
    <source>
        <dbReference type="Pfam" id="PF08028"/>
    </source>
</evidence>
<dbReference type="InterPro" id="IPR009100">
    <property type="entry name" value="AcylCoA_DH/oxidase_NM_dom_sf"/>
</dbReference>
<dbReference type="SUPFAM" id="SSF56645">
    <property type="entry name" value="Acyl-CoA dehydrogenase NM domain-like"/>
    <property type="match status" value="1"/>
</dbReference>
<dbReference type="Pfam" id="PF02771">
    <property type="entry name" value="Acyl-CoA_dh_N"/>
    <property type="match status" value="1"/>
</dbReference>
<name>A0A4R4VBT8_9PSEU</name>
<evidence type="ECO:0000256" key="1">
    <source>
        <dbReference type="ARBA" id="ARBA00023002"/>
    </source>
</evidence>
<dbReference type="GO" id="GO:0016627">
    <property type="term" value="F:oxidoreductase activity, acting on the CH-CH group of donors"/>
    <property type="evidence" value="ECO:0007669"/>
    <property type="project" value="InterPro"/>
</dbReference>
<keyword evidence="1" id="KW-0560">Oxidoreductase</keyword>
<reference evidence="4 5" key="1">
    <citation type="submission" date="2019-03" db="EMBL/GenBank/DDBJ databases">
        <title>Draft genome sequences of novel Actinobacteria.</title>
        <authorList>
            <person name="Sahin N."/>
            <person name="Ay H."/>
            <person name="Saygin H."/>
        </authorList>
    </citation>
    <scope>NUCLEOTIDE SEQUENCE [LARGE SCALE GENOMIC DNA]</scope>
    <source>
        <strain evidence="4 5">16K309</strain>
    </source>
</reference>
<dbReference type="SUPFAM" id="SSF47203">
    <property type="entry name" value="Acyl-CoA dehydrogenase C-terminal domain-like"/>
    <property type="match status" value="1"/>
</dbReference>
<gene>
    <name evidence="4" type="ORF">E1181_28475</name>
</gene>
<proteinExistence type="predicted"/>